<keyword evidence="3" id="KW-1185">Reference proteome</keyword>
<gene>
    <name evidence="2" type="ORF">E2C01_079551</name>
</gene>
<feature type="region of interest" description="Disordered" evidence="1">
    <location>
        <begin position="1"/>
        <end position="41"/>
    </location>
</feature>
<evidence type="ECO:0000313" key="3">
    <source>
        <dbReference type="Proteomes" id="UP000324222"/>
    </source>
</evidence>
<dbReference type="EMBL" id="VSRR010066462">
    <property type="protein sequence ID" value="MPC84801.1"/>
    <property type="molecule type" value="Genomic_DNA"/>
</dbReference>
<protein>
    <submittedName>
        <fullName evidence="2">Uncharacterized protein</fullName>
    </submittedName>
</protein>
<feature type="compositionally biased region" description="Basic and acidic residues" evidence="1">
    <location>
        <begin position="1"/>
        <end position="13"/>
    </location>
</feature>
<sequence length="41" mass="4254">MSRRKGGGEHEGVRGGTRAMERGSACELCGTIKRGGPSGTY</sequence>
<reference evidence="2 3" key="1">
    <citation type="submission" date="2019-05" db="EMBL/GenBank/DDBJ databases">
        <title>Another draft genome of Portunus trituberculatus and its Hox gene families provides insights of decapod evolution.</title>
        <authorList>
            <person name="Jeong J.-H."/>
            <person name="Song I."/>
            <person name="Kim S."/>
            <person name="Choi T."/>
            <person name="Kim D."/>
            <person name="Ryu S."/>
            <person name="Kim W."/>
        </authorList>
    </citation>
    <scope>NUCLEOTIDE SEQUENCE [LARGE SCALE GENOMIC DNA]</scope>
    <source>
        <tissue evidence="2">Muscle</tissue>
    </source>
</reference>
<dbReference type="Proteomes" id="UP000324222">
    <property type="component" value="Unassembled WGS sequence"/>
</dbReference>
<proteinExistence type="predicted"/>
<organism evidence="2 3">
    <name type="scientific">Portunus trituberculatus</name>
    <name type="common">Swimming crab</name>
    <name type="synonym">Neptunus trituberculatus</name>
    <dbReference type="NCBI Taxonomy" id="210409"/>
    <lineage>
        <taxon>Eukaryota</taxon>
        <taxon>Metazoa</taxon>
        <taxon>Ecdysozoa</taxon>
        <taxon>Arthropoda</taxon>
        <taxon>Crustacea</taxon>
        <taxon>Multicrustacea</taxon>
        <taxon>Malacostraca</taxon>
        <taxon>Eumalacostraca</taxon>
        <taxon>Eucarida</taxon>
        <taxon>Decapoda</taxon>
        <taxon>Pleocyemata</taxon>
        <taxon>Brachyura</taxon>
        <taxon>Eubrachyura</taxon>
        <taxon>Portunoidea</taxon>
        <taxon>Portunidae</taxon>
        <taxon>Portuninae</taxon>
        <taxon>Portunus</taxon>
    </lineage>
</organism>
<name>A0A5B7IH73_PORTR</name>
<evidence type="ECO:0000313" key="2">
    <source>
        <dbReference type="EMBL" id="MPC84801.1"/>
    </source>
</evidence>
<comment type="caution">
    <text evidence="2">The sequence shown here is derived from an EMBL/GenBank/DDBJ whole genome shotgun (WGS) entry which is preliminary data.</text>
</comment>
<dbReference type="AlphaFoldDB" id="A0A5B7IH73"/>
<accession>A0A5B7IH73</accession>
<evidence type="ECO:0000256" key="1">
    <source>
        <dbReference type="SAM" id="MobiDB-lite"/>
    </source>
</evidence>